<name>A0ABW4YEX6_9BACL</name>
<gene>
    <name evidence="2" type="ORF">ACFSJH_00775</name>
</gene>
<feature type="transmembrane region" description="Helical" evidence="1">
    <location>
        <begin position="55"/>
        <end position="72"/>
    </location>
</feature>
<accession>A0ABW4YEX6</accession>
<evidence type="ECO:0000313" key="2">
    <source>
        <dbReference type="EMBL" id="MFD2114286.1"/>
    </source>
</evidence>
<keyword evidence="1" id="KW-0812">Transmembrane</keyword>
<feature type="transmembrane region" description="Helical" evidence="1">
    <location>
        <begin position="31"/>
        <end position="48"/>
    </location>
</feature>
<proteinExistence type="predicted"/>
<organism evidence="2 3">
    <name type="scientific">Paenibacillus yanchengensis</name>
    <dbReference type="NCBI Taxonomy" id="2035833"/>
    <lineage>
        <taxon>Bacteria</taxon>
        <taxon>Bacillati</taxon>
        <taxon>Bacillota</taxon>
        <taxon>Bacilli</taxon>
        <taxon>Bacillales</taxon>
        <taxon>Paenibacillaceae</taxon>
        <taxon>Paenibacillus</taxon>
    </lineage>
</organism>
<comment type="caution">
    <text evidence="2">The sequence shown here is derived from an EMBL/GenBank/DDBJ whole genome shotgun (WGS) entry which is preliminary data.</text>
</comment>
<dbReference type="InterPro" id="IPR025018">
    <property type="entry name" value="DUF3953"/>
</dbReference>
<dbReference type="Pfam" id="PF13129">
    <property type="entry name" value="DUF3953"/>
    <property type="match status" value="1"/>
</dbReference>
<dbReference type="Proteomes" id="UP001597362">
    <property type="component" value="Unassembled WGS sequence"/>
</dbReference>
<evidence type="ECO:0000313" key="3">
    <source>
        <dbReference type="Proteomes" id="UP001597362"/>
    </source>
</evidence>
<dbReference type="RefSeq" id="WP_377769258.1">
    <property type="nucleotide sequence ID" value="NZ_JBHUHO010000003.1"/>
</dbReference>
<keyword evidence="1" id="KW-1133">Transmembrane helix</keyword>
<sequence length="73" mass="8251">MKIIRNILAIIVMALASYSLFTDTARTITPYMLLALAFMLTATGMIEFKKQKANTWSLLITAIFVFIVAIYIM</sequence>
<reference evidence="3" key="1">
    <citation type="journal article" date="2019" name="Int. J. Syst. Evol. Microbiol.">
        <title>The Global Catalogue of Microorganisms (GCM) 10K type strain sequencing project: providing services to taxonomists for standard genome sequencing and annotation.</title>
        <authorList>
            <consortium name="The Broad Institute Genomics Platform"/>
            <consortium name="The Broad Institute Genome Sequencing Center for Infectious Disease"/>
            <person name="Wu L."/>
            <person name="Ma J."/>
        </authorList>
    </citation>
    <scope>NUCLEOTIDE SEQUENCE [LARGE SCALE GENOMIC DNA]</scope>
    <source>
        <strain evidence="3">GH52</strain>
    </source>
</reference>
<dbReference type="EMBL" id="JBHUHO010000003">
    <property type="protein sequence ID" value="MFD2114286.1"/>
    <property type="molecule type" value="Genomic_DNA"/>
</dbReference>
<evidence type="ECO:0000256" key="1">
    <source>
        <dbReference type="SAM" id="Phobius"/>
    </source>
</evidence>
<protein>
    <submittedName>
        <fullName evidence="2">DUF3953 domain-containing protein</fullName>
    </submittedName>
</protein>
<keyword evidence="3" id="KW-1185">Reference proteome</keyword>
<keyword evidence="1" id="KW-0472">Membrane</keyword>